<dbReference type="GO" id="GO:0046464">
    <property type="term" value="P:acylglycerol catabolic process"/>
    <property type="evidence" value="ECO:0007669"/>
    <property type="project" value="TreeGrafter"/>
</dbReference>
<name>A0A9Q8LB67_PASFU</name>
<reference evidence="2" key="1">
    <citation type="submission" date="2021-12" db="EMBL/GenBank/DDBJ databases">
        <authorList>
            <person name="Zaccaron A."/>
            <person name="Stergiopoulos I."/>
        </authorList>
    </citation>
    <scope>NUCLEOTIDE SEQUENCE</scope>
    <source>
        <strain evidence="2">Race5_Kim</strain>
    </source>
</reference>
<dbReference type="SUPFAM" id="SSF53474">
    <property type="entry name" value="alpha/beta-Hydrolases"/>
    <property type="match status" value="1"/>
</dbReference>
<dbReference type="InterPro" id="IPR029058">
    <property type="entry name" value="AB_hydrolase_fold"/>
</dbReference>
<gene>
    <name evidence="2" type="ORF">CLAFUR5_02411</name>
</gene>
<dbReference type="RefSeq" id="XP_047757904.1">
    <property type="nucleotide sequence ID" value="XM_047901559.1"/>
</dbReference>
<proteinExistence type="predicted"/>
<evidence type="ECO:0000259" key="1">
    <source>
        <dbReference type="Pfam" id="PF00561"/>
    </source>
</evidence>
<dbReference type="PANTHER" id="PTHR43798">
    <property type="entry name" value="MONOACYLGLYCEROL LIPASE"/>
    <property type="match status" value="1"/>
</dbReference>
<reference evidence="2" key="2">
    <citation type="journal article" date="2022" name="Microb. Genom.">
        <title>A chromosome-scale genome assembly of the tomato pathogen Cladosporium fulvum reveals a compartmentalized genome architecture and the presence of a dispensable chromosome.</title>
        <authorList>
            <person name="Zaccaron A.Z."/>
            <person name="Chen L.H."/>
            <person name="Samaras A."/>
            <person name="Stergiopoulos I."/>
        </authorList>
    </citation>
    <scope>NUCLEOTIDE SEQUENCE</scope>
    <source>
        <strain evidence="2">Race5_Kim</strain>
    </source>
</reference>
<keyword evidence="2" id="KW-0378">Hydrolase</keyword>
<dbReference type="PRINTS" id="PR00111">
    <property type="entry name" value="ABHYDROLASE"/>
</dbReference>
<dbReference type="PANTHER" id="PTHR43798:SF33">
    <property type="entry name" value="HYDROLASE, PUTATIVE (AFU_ORTHOLOGUE AFUA_2G14860)-RELATED"/>
    <property type="match status" value="1"/>
</dbReference>
<dbReference type="GeneID" id="71982289"/>
<dbReference type="Proteomes" id="UP000756132">
    <property type="component" value="Chromosome 2"/>
</dbReference>
<dbReference type="KEGG" id="ffu:CLAFUR5_02411"/>
<dbReference type="Gene3D" id="3.40.50.1820">
    <property type="entry name" value="alpha/beta hydrolase"/>
    <property type="match status" value="1"/>
</dbReference>
<sequence length="374" mass="41420">MVPGSSSAESLFASGSLLPDLHHPVSGAMFWQNWYTCLLAFYAGTTYAACPSGASAQNSSIRGFEYQYPWPIHYHEVVSQQQQLCQAYMDVAPPTQYHNDTPTSTKTAVLLHGKNFCGVTWEVTARELLAQGYRVILPDQIGFCKISKPDWYQFSLQQLAANTKDILDHLNVTGGVTVIGHSMGGMLAARFTLMYPALVSQLVLVNLLGLEDWKAKGVPYRSIDAIYATELATNYTSLRTYQQRTYYSGTWQPAYDVWVNMLLQVYQGTRRLTFAFSQALTTDMVMTQPIVYELPLLGGTRTLLLIGLTDNTAIGSAWSPPEVPAQLGHYDVLGKAAKNSIGENCTLIEFDDLGHAPQIQAPERFHEALLGWLG</sequence>
<dbReference type="AlphaFoldDB" id="A0A9Q8LB67"/>
<dbReference type="EMBL" id="CP090164">
    <property type="protein sequence ID" value="UJO13538.1"/>
    <property type="molecule type" value="Genomic_DNA"/>
</dbReference>
<dbReference type="OrthoDB" id="10249433at2759"/>
<dbReference type="Pfam" id="PF00561">
    <property type="entry name" value="Abhydrolase_1"/>
    <property type="match status" value="1"/>
</dbReference>
<evidence type="ECO:0000313" key="3">
    <source>
        <dbReference type="Proteomes" id="UP000756132"/>
    </source>
</evidence>
<dbReference type="InterPro" id="IPR050266">
    <property type="entry name" value="AB_hydrolase_sf"/>
</dbReference>
<organism evidence="2 3">
    <name type="scientific">Passalora fulva</name>
    <name type="common">Tomato leaf mold</name>
    <name type="synonym">Cladosporium fulvum</name>
    <dbReference type="NCBI Taxonomy" id="5499"/>
    <lineage>
        <taxon>Eukaryota</taxon>
        <taxon>Fungi</taxon>
        <taxon>Dikarya</taxon>
        <taxon>Ascomycota</taxon>
        <taxon>Pezizomycotina</taxon>
        <taxon>Dothideomycetes</taxon>
        <taxon>Dothideomycetidae</taxon>
        <taxon>Mycosphaerellales</taxon>
        <taxon>Mycosphaerellaceae</taxon>
        <taxon>Fulvia</taxon>
    </lineage>
</organism>
<evidence type="ECO:0000313" key="2">
    <source>
        <dbReference type="EMBL" id="UJO13538.1"/>
    </source>
</evidence>
<dbReference type="InterPro" id="IPR000073">
    <property type="entry name" value="AB_hydrolase_1"/>
</dbReference>
<keyword evidence="3" id="KW-1185">Reference proteome</keyword>
<feature type="domain" description="AB hydrolase-1" evidence="1">
    <location>
        <begin position="109"/>
        <end position="217"/>
    </location>
</feature>
<protein>
    <submittedName>
        <fullName evidence="2">4,5:9,10-diseco-3-hydroxy-5,9, 17-trioxoandrosta-1(10),2-diene-4-oate hydrolase</fullName>
    </submittedName>
</protein>
<accession>A0A9Q8LB67</accession>
<dbReference type="GO" id="GO:0047372">
    <property type="term" value="F:monoacylglycerol lipase activity"/>
    <property type="evidence" value="ECO:0007669"/>
    <property type="project" value="TreeGrafter"/>
</dbReference>
<dbReference type="GO" id="GO:0016020">
    <property type="term" value="C:membrane"/>
    <property type="evidence" value="ECO:0007669"/>
    <property type="project" value="TreeGrafter"/>
</dbReference>